<feature type="binding site" evidence="14">
    <location>
        <position position="139"/>
    </location>
    <ligand>
        <name>NAD(+)</name>
        <dbReference type="ChEBI" id="CHEBI:57540"/>
    </ligand>
</feature>
<dbReference type="InterPro" id="IPR036420">
    <property type="entry name" value="BRCT_dom_sf"/>
</dbReference>
<dbReference type="GO" id="GO:0003911">
    <property type="term" value="F:DNA ligase (NAD+) activity"/>
    <property type="evidence" value="ECO:0007669"/>
    <property type="project" value="UniProtKB-UniRule"/>
</dbReference>
<dbReference type="GO" id="GO:0006260">
    <property type="term" value="P:DNA replication"/>
    <property type="evidence" value="ECO:0007669"/>
    <property type="project" value="UniProtKB-KW"/>
</dbReference>
<dbReference type="Pfam" id="PF01653">
    <property type="entry name" value="DNA_ligase_aden"/>
    <property type="match status" value="1"/>
</dbReference>
<keyword evidence="11 14" id="KW-0234">DNA repair</keyword>
<dbReference type="Pfam" id="PF03119">
    <property type="entry name" value="DNA_ligase_ZBD"/>
    <property type="match status" value="1"/>
</dbReference>
<dbReference type="InterPro" id="IPR001679">
    <property type="entry name" value="DNA_ligase"/>
</dbReference>
<dbReference type="InterPro" id="IPR001357">
    <property type="entry name" value="BRCT_dom"/>
</dbReference>
<dbReference type="GO" id="GO:0005829">
    <property type="term" value="C:cytosol"/>
    <property type="evidence" value="ECO:0007669"/>
    <property type="project" value="TreeGrafter"/>
</dbReference>
<evidence type="ECO:0000256" key="8">
    <source>
        <dbReference type="ARBA" id="ARBA00022833"/>
    </source>
</evidence>
<dbReference type="InterPro" id="IPR004149">
    <property type="entry name" value="Znf_DNAligase_C4"/>
</dbReference>
<dbReference type="CDD" id="cd17748">
    <property type="entry name" value="BRCT_DNA_ligase_like"/>
    <property type="match status" value="1"/>
</dbReference>
<dbReference type="FunFam" id="1.10.150.20:FF:000006">
    <property type="entry name" value="DNA ligase"/>
    <property type="match status" value="1"/>
</dbReference>
<gene>
    <name evidence="14 17" type="primary">ligA</name>
    <name evidence="17" type="ORF">TPSD3_00760</name>
</gene>
<dbReference type="SMART" id="SM00532">
    <property type="entry name" value="LIGANc"/>
    <property type="match status" value="1"/>
</dbReference>
<dbReference type="HAMAP" id="MF_01588">
    <property type="entry name" value="DNA_ligase_A"/>
    <property type="match status" value="1"/>
</dbReference>
<keyword evidence="8 14" id="KW-0862">Zinc</keyword>
<dbReference type="GO" id="GO:0006281">
    <property type="term" value="P:DNA repair"/>
    <property type="evidence" value="ECO:0007669"/>
    <property type="project" value="UniProtKB-KW"/>
</dbReference>
<dbReference type="Pfam" id="PF03120">
    <property type="entry name" value="OB_DNA_ligase"/>
    <property type="match status" value="1"/>
</dbReference>
<evidence type="ECO:0000256" key="3">
    <source>
        <dbReference type="ARBA" id="ARBA00013308"/>
    </source>
</evidence>
<dbReference type="SUPFAM" id="SSF47781">
    <property type="entry name" value="RuvA domain 2-like"/>
    <property type="match status" value="1"/>
</dbReference>
<comment type="similarity">
    <text evidence="13 14">Belongs to the NAD-dependent DNA ligase family. LigA subfamily.</text>
</comment>
<dbReference type="Pfam" id="PF00533">
    <property type="entry name" value="BRCT"/>
    <property type="match status" value="1"/>
</dbReference>
<dbReference type="Gene3D" id="2.40.50.140">
    <property type="entry name" value="Nucleic acid-binding proteins"/>
    <property type="match status" value="1"/>
</dbReference>
<dbReference type="CDD" id="cd00114">
    <property type="entry name" value="LIGANc"/>
    <property type="match status" value="1"/>
</dbReference>
<evidence type="ECO:0000256" key="13">
    <source>
        <dbReference type="ARBA" id="ARBA00060881"/>
    </source>
</evidence>
<comment type="function">
    <text evidence="1 14">DNA ligase that catalyzes the formation of phosphodiester linkages between 5'-phosphoryl and 3'-hydroxyl groups in double-stranded DNA using NAD as a coenzyme and as the energy source for the reaction. It is essential for DNA replication and repair of damaged DNA.</text>
</comment>
<feature type="binding site" evidence="14">
    <location>
        <position position="176"/>
    </location>
    <ligand>
        <name>NAD(+)</name>
        <dbReference type="ChEBI" id="CHEBI:57540"/>
    </ligand>
</feature>
<accession>A0A251XD34</accession>
<evidence type="ECO:0000256" key="11">
    <source>
        <dbReference type="ARBA" id="ARBA00023204"/>
    </source>
</evidence>
<keyword evidence="6 14" id="KW-0479">Metal-binding</keyword>
<proteinExistence type="inferred from homology"/>
<dbReference type="EC" id="6.5.1.2" evidence="2 14"/>
<dbReference type="Pfam" id="PF14520">
    <property type="entry name" value="HHH_5"/>
    <property type="match status" value="1"/>
</dbReference>
<dbReference type="InterPro" id="IPR013839">
    <property type="entry name" value="DNAligase_adenylation"/>
</dbReference>
<evidence type="ECO:0000313" key="18">
    <source>
        <dbReference type="Proteomes" id="UP000194798"/>
    </source>
</evidence>
<evidence type="ECO:0000256" key="15">
    <source>
        <dbReference type="RuleBase" id="RU000618"/>
    </source>
</evidence>
<dbReference type="InterPro" id="IPR013840">
    <property type="entry name" value="DNAligase_N"/>
</dbReference>
<feature type="binding site" evidence="14">
    <location>
        <position position="436"/>
    </location>
    <ligand>
        <name>Zn(2+)</name>
        <dbReference type="ChEBI" id="CHEBI:29105"/>
    </ligand>
</feature>
<evidence type="ECO:0000259" key="16">
    <source>
        <dbReference type="PROSITE" id="PS50172"/>
    </source>
</evidence>
<feature type="binding site" evidence="14">
    <location>
        <begin position="85"/>
        <end position="86"/>
    </location>
    <ligand>
        <name>NAD(+)</name>
        <dbReference type="ChEBI" id="CHEBI:57540"/>
    </ligand>
</feature>
<feature type="binding site" evidence="14">
    <location>
        <position position="317"/>
    </location>
    <ligand>
        <name>NAD(+)</name>
        <dbReference type="ChEBI" id="CHEBI:57540"/>
    </ligand>
</feature>
<dbReference type="PANTHER" id="PTHR23389">
    <property type="entry name" value="CHROMOSOME TRANSMISSION FIDELITY FACTOR 18"/>
    <property type="match status" value="1"/>
</dbReference>
<keyword evidence="5 14" id="KW-0235">DNA replication</keyword>
<dbReference type="Gene3D" id="3.30.470.30">
    <property type="entry name" value="DNA ligase/mRNA capping enzyme"/>
    <property type="match status" value="1"/>
</dbReference>
<dbReference type="InterPro" id="IPR012340">
    <property type="entry name" value="NA-bd_OB-fold"/>
</dbReference>
<dbReference type="InterPro" id="IPR041663">
    <property type="entry name" value="DisA/LigA_HHH"/>
</dbReference>
<evidence type="ECO:0000256" key="9">
    <source>
        <dbReference type="ARBA" id="ARBA00022842"/>
    </source>
</evidence>
<keyword evidence="4 14" id="KW-0436">Ligase</keyword>
<dbReference type="FunFam" id="1.10.150.20:FF:000007">
    <property type="entry name" value="DNA ligase"/>
    <property type="match status" value="1"/>
</dbReference>
<evidence type="ECO:0000256" key="7">
    <source>
        <dbReference type="ARBA" id="ARBA00022763"/>
    </source>
</evidence>
<dbReference type="EMBL" id="MSLT01000001">
    <property type="protein sequence ID" value="OUD16285.1"/>
    <property type="molecule type" value="Genomic_DNA"/>
</dbReference>
<dbReference type="OrthoDB" id="9759736at2"/>
<dbReference type="Proteomes" id="UP000194798">
    <property type="component" value="Unassembled WGS sequence"/>
</dbReference>
<dbReference type="SUPFAM" id="SSF50249">
    <property type="entry name" value="Nucleic acid-binding proteins"/>
    <property type="match status" value="1"/>
</dbReference>
<evidence type="ECO:0000256" key="5">
    <source>
        <dbReference type="ARBA" id="ARBA00022705"/>
    </source>
</evidence>
<dbReference type="GO" id="GO:0046872">
    <property type="term" value="F:metal ion binding"/>
    <property type="evidence" value="ECO:0007669"/>
    <property type="project" value="UniProtKB-KW"/>
</dbReference>
<dbReference type="NCBIfam" id="NF005932">
    <property type="entry name" value="PRK07956.1"/>
    <property type="match status" value="1"/>
</dbReference>
<protein>
    <recommendedName>
        <fullName evidence="3 14">DNA ligase</fullName>
        <ecNumber evidence="2 14">6.5.1.2</ecNumber>
    </recommendedName>
    <alternativeName>
        <fullName evidence="14">Polydeoxyribonucleotide synthase [NAD(+)]</fullName>
    </alternativeName>
</protein>
<evidence type="ECO:0000256" key="4">
    <source>
        <dbReference type="ARBA" id="ARBA00022598"/>
    </source>
</evidence>
<dbReference type="InterPro" id="IPR003583">
    <property type="entry name" value="Hlx-hairpin-Hlx_DNA-bd_motif"/>
</dbReference>
<feature type="binding site" evidence="14">
    <location>
        <position position="116"/>
    </location>
    <ligand>
        <name>NAD(+)</name>
        <dbReference type="ChEBI" id="CHEBI:57540"/>
    </ligand>
</feature>
<dbReference type="InterPro" id="IPR010994">
    <property type="entry name" value="RuvA_2-like"/>
</dbReference>
<sequence length="682" mass="75749">MNLSADQLRQKIEQLRALLNQYRHEYYVLDAPTIPDHDYDQLWQQLQALEQAYPEWARQDSPIQQVGAAPLPTFAPVKHRSAMLSLSNAFEAQHITDFDRRLRTRLEVDLIEYVAELKIDGLAISLCYEQGQLIQAATRGDGSQGENVTANVKTISCIPQQLKGENIPRFLEVRGEVFMTRQGLVELNQKQAQRQERIFANPRNAAASSLRQLDAHITAQRPLLFTAYSVVEIDGITQILSHYELLQQLAQFGLPISAYSEKVTGVSGCLAYYEKIKTLRDQLPFDIDGVVYKVDNLAQQQLAGFVARAPRWAIAHKLPPQEVSTTVLAIDSQVGRTGAITPVAHLQPVSVGGVTVSRATLHNQEEIKRKDIRVGDTVIVRRAGDVIPEIVSVVLAQRPENAQPFVFPTHCPSCGSELTPNDNEDVVIRCRNQFHCPAQLQQSVVHFASRRAMDIAGLGEKLITQLLEKNYIADVADLYQLSVERLSHLERMGKKSAENLMRALEESKQVPLGRFLYALGIRNVGEVTAHQLAERYGALNALMQADLDSLKSTAGIGEQVAQMIYNFFQEKSNQELLARLKAAQLIACQDQSHAQPIATPKAQILLGKTIVVTGVFQQFTRDELTRQLRELGATVSGSVSKKTHYVAVGESAGSKFTKAQELGITCLNEEELLALMGRGSPL</sequence>
<evidence type="ECO:0000256" key="10">
    <source>
        <dbReference type="ARBA" id="ARBA00023027"/>
    </source>
</evidence>
<dbReference type="SUPFAM" id="SSF52113">
    <property type="entry name" value="BRCT domain"/>
    <property type="match status" value="1"/>
</dbReference>
<dbReference type="PROSITE" id="PS01056">
    <property type="entry name" value="DNA_LIGASE_N2"/>
    <property type="match status" value="1"/>
</dbReference>
<evidence type="ECO:0000256" key="14">
    <source>
        <dbReference type="HAMAP-Rule" id="MF_01588"/>
    </source>
</evidence>
<evidence type="ECO:0000256" key="12">
    <source>
        <dbReference type="ARBA" id="ARBA00034005"/>
    </source>
</evidence>
<evidence type="ECO:0000256" key="6">
    <source>
        <dbReference type="ARBA" id="ARBA00022723"/>
    </source>
</evidence>
<dbReference type="SUPFAM" id="SSF56091">
    <property type="entry name" value="DNA ligase/mRNA capping enzyme, catalytic domain"/>
    <property type="match status" value="1"/>
</dbReference>
<dbReference type="SMART" id="SM00278">
    <property type="entry name" value="HhH1"/>
    <property type="match status" value="4"/>
</dbReference>
<keyword evidence="18" id="KW-1185">Reference proteome</keyword>
<name>A0A251XD34_9GAMM</name>
<organism evidence="17 18">
    <name type="scientific">Thioflexithrix psekupsensis</name>
    <dbReference type="NCBI Taxonomy" id="1570016"/>
    <lineage>
        <taxon>Bacteria</taxon>
        <taxon>Pseudomonadati</taxon>
        <taxon>Pseudomonadota</taxon>
        <taxon>Gammaproteobacteria</taxon>
        <taxon>Thiotrichales</taxon>
        <taxon>Thioflexithrix</taxon>
    </lineage>
</organism>
<comment type="cofactor">
    <cofactor evidence="14">
        <name>Mg(2+)</name>
        <dbReference type="ChEBI" id="CHEBI:18420"/>
    </cofactor>
    <cofactor evidence="14">
        <name>Mn(2+)</name>
        <dbReference type="ChEBI" id="CHEBI:29035"/>
    </cofactor>
</comment>
<dbReference type="FunFam" id="2.40.50.140:FF:000012">
    <property type="entry name" value="DNA ligase"/>
    <property type="match status" value="1"/>
</dbReference>
<dbReference type="PROSITE" id="PS01055">
    <property type="entry name" value="DNA_LIGASE_N1"/>
    <property type="match status" value="1"/>
</dbReference>
<keyword evidence="14" id="KW-0464">Manganese</keyword>
<dbReference type="AlphaFoldDB" id="A0A251XD34"/>
<dbReference type="PROSITE" id="PS50172">
    <property type="entry name" value="BRCT"/>
    <property type="match status" value="1"/>
</dbReference>
<dbReference type="NCBIfam" id="TIGR00575">
    <property type="entry name" value="dnlj"/>
    <property type="match status" value="1"/>
</dbReference>
<feature type="binding site" evidence="14">
    <location>
        <position position="414"/>
    </location>
    <ligand>
        <name>Zn(2+)</name>
        <dbReference type="ChEBI" id="CHEBI:29105"/>
    </ligand>
</feature>
<dbReference type="InterPro" id="IPR033136">
    <property type="entry name" value="DNA_ligase_CS"/>
</dbReference>
<keyword evidence="9 14" id="KW-0460">Magnesium</keyword>
<feature type="binding site" evidence="14">
    <location>
        <begin position="36"/>
        <end position="40"/>
    </location>
    <ligand>
        <name>NAD(+)</name>
        <dbReference type="ChEBI" id="CHEBI:57540"/>
    </ligand>
</feature>
<dbReference type="PIRSF" id="PIRSF001604">
    <property type="entry name" value="LigA"/>
    <property type="match status" value="1"/>
</dbReference>
<dbReference type="Gene3D" id="1.10.150.20">
    <property type="entry name" value="5' to 3' exonuclease, C-terminal subdomain"/>
    <property type="match status" value="2"/>
</dbReference>
<dbReference type="GO" id="GO:0003677">
    <property type="term" value="F:DNA binding"/>
    <property type="evidence" value="ECO:0007669"/>
    <property type="project" value="InterPro"/>
</dbReference>
<feature type="binding site" evidence="14">
    <location>
        <position position="293"/>
    </location>
    <ligand>
        <name>NAD(+)</name>
        <dbReference type="ChEBI" id="CHEBI:57540"/>
    </ligand>
</feature>
<feature type="active site" description="N6-AMP-lysine intermediate" evidence="14">
    <location>
        <position position="118"/>
    </location>
</feature>
<comment type="catalytic activity">
    <reaction evidence="12 14 15">
        <text>NAD(+) + (deoxyribonucleotide)n-3'-hydroxyl + 5'-phospho-(deoxyribonucleotide)m = (deoxyribonucleotide)n+m + AMP + beta-nicotinamide D-nucleotide.</text>
        <dbReference type="EC" id="6.5.1.2"/>
    </reaction>
</comment>
<dbReference type="Pfam" id="PF12826">
    <property type="entry name" value="HHH_2"/>
    <property type="match status" value="1"/>
</dbReference>
<evidence type="ECO:0000313" key="17">
    <source>
        <dbReference type="EMBL" id="OUD16285.1"/>
    </source>
</evidence>
<feature type="domain" description="BRCT" evidence="16">
    <location>
        <begin position="600"/>
        <end position="682"/>
    </location>
</feature>
<dbReference type="Gene3D" id="1.10.287.610">
    <property type="entry name" value="Helix hairpin bin"/>
    <property type="match status" value="1"/>
</dbReference>
<comment type="caution">
    <text evidence="17">The sequence shown here is derived from an EMBL/GenBank/DDBJ whole genome shotgun (WGS) entry which is preliminary data.</text>
</comment>
<dbReference type="Gene3D" id="3.40.50.10190">
    <property type="entry name" value="BRCT domain"/>
    <property type="match status" value="1"/>
</dbReference>
<feature type="binding site" evidence="14">
    <location>
        <position position="411"/>
    </location>
    <ligand>
        <name>Zn(2+)</name>
        <dbReference type="ChEBI" id="CHEBI:29105"/>
    </ligand>
</feature>
<dbReference type="RefSeq" id="WP_086486689.1">
    <property type="nucleotide sequence ID" value="NZ_MSLT01000001.1"/>
</dbReference>
<keyword evidence="7 14" id="KW-0227">DNA damage</keyword>
<dbReference type="SMART" id="SM00292">
    <property type="entry name" value="BRCT"/>
    <property type="match status" value="1"/>
</dbReference>
<dbReference type="InterPro" id="IPR018239">
    <property type="entry name" value="DNA_ligase_AS"/>
</dbReference>
<dbReference type="PANTHER" id="PTHR23389:SF9">
    <property type="entry name" value="DNA LIGASE"/>
    <property type="match status" value="1"/>
</dbReference>
<evidence type="ECO:0000256" key="2">
    <source>
        <dbReference type="ARBA" id="ARBA00012722"/>
    </source>
</evidence>
<feature type="binding site" evidence="14">
    <location>
        <position position="430"/>
    </location>
    <ligand>
        <name>Zn(2+)</name>
        <dbReference type="ChEBI" id="CHEBI:29105"/>
    </ligand>
</feature>
<dbReference type="InterPro" id="IPR004150">
    <property type="entry name" value="NAD_DNA_ligase_OB"/>
</dbReference>
<dbReference type="FunFam" id="3.30.470.30:FF:000001">
    <property type="entry name" value="DNA ligase"/>
    <property type="match status" value="1"/>
</dbReference>
<reference evidence="17 18" key="1">
    <citation type="submission" date="2016-12" db="EMBL/GenBank/DDBJ databases">
        <title>Thioflexothrix psekupsii D3 genome sequencing and assembly.</title>
        <authorList>
            <person name="Fomenkov A."/>
            <person name="Vincze T."/>
            <person name="Grabovich M."/>
            <person name="Anton B.P."/>
            <person name="Dubinina G."/>
            <person name="Orlova M."/>
            <person name="Belousova E."/>
            <person name="Roberts R.J."/>
        </authorList>
    </citation>
    <scope>NUCLEOTIDE SEQUENCE [LARGE SCALE GENOMIC DNA]</scope>
    <source>
        <strain evidence="17">D3</strain>
    </source>
</reference>
<evidence type="ECO:0000256" key="1">
    <source>
        <dbReference type="ARBA" id="ARBA00004067"/>
    </source>
</evidence>
<keyword evidence="10 14" id="KW-0520">NAD</keyword>
<dbReference type="Gene3D" id="6.20.10.30">
    <property type="match status" value="1"/>
</dbReference>